<dbReference type="InterPro" id="IPR007410">
    <property type="entry name" value="LpqE-like"/>
</dbReference>
<dbReference type="STRING" id="675635.Psed_3472"/>
<accession>F4CZC3</accession>
<protein>
    <recommendedName>
        <fullName evidence="3">Copper chaperone PCu(A)C</fullName>
    </recommendedName>
</protein>
<evidence type="ECO:0000313" key="1">
    <source>
        <dbReference type="EMBL" id="AEA25654.1"/>
    </source>
</evidence>
<name>F4CZC3_PSEUX</name>
<dbReference type="AlphaFoldDB" id="F4CZC3"/>
<dbReference type="Pfam" id="PF04314">
    <property type="entry name" value="PCuAC"/>
    <property type="match status" value="1"/>
</dbReference>
<dbReference type="eggNOG" id="COG2847">
    <property type="taxonomic scope" value="Bacteria"/>
</dbReference>
<dbReference type="KEGG" id="pdx:Psed_3472"/>
<dbReference type="RefSeq" id="WP_013675573.1">
    <property type="nucleotide sequence ID" value="NC_015312.1"/>
</dbReference>
<reference evidence="1 2" key="1">
    <citation type="journal article" date="2011" name="J. Bacteriol.">
        <title>Genome sequence of the 1,4-dioxane-degrading Pseudonocardia dioxanivorans strain CB1190.</title>
        <authorList>
            <person name="Sales C.M."/>
            <person name="Mahendra S."/>
            <person name="Grostern A."/>
            <person name="Parales R.E."/>
            <person name="Goodwin L.A."/>
            <person name="Woyke T."/>
            <person name="Nolan M."/>
            <person name="Lapidus A."/>
            <person name="Chertkov O."/>
            <person name="Ovchinnikova G."/>
            <person name="Sczyrba A."/>
            <person name="Alvarez-Cohen L."/>
        </authorList>
    </citation>
    <scope>NUCLEOTIDE SEQUENCE [LARGE SCALE GENOMIC DNA]</scope>
    <source>
        <strain evidence="2">ATCC 55486 / DSM 44775 / JCM 13855 / CB1190</strain>
    </source>
</reference>
<dbReference type="HOGENOM" id="CLU_089306_1_0_11"/>
<keyword evidence="2" id="KW-1185">Reference proteome</keyword>
<sequence length="152" mass="15530">MTGSLTGCGAGQLAQTSEQQSAVSGASGDVGPGIALRDVKFPYPADPTGRYPVRSAVAVLAVIINHGSHADELVAVTSPYADPAQMVGTTQIPPDRNLVCGPDPAQPASPLIVGSVRVVLVTNTVLRAGLDTPVTFRFRQAGEVTLLVPMAA</sequence>
<organism evidence="1 2">
    <name type="scientific">Pseudonocardia dioxanivorans (strain ATCC 55486 / DSM 44775 / JCM 13855 / CB1190)</name>
    <dbReference type="NCBI Taxonomy" id="675635"/>
    <lineage>
        <taxon>Bacteria</taxon>
        <taxon>Bacillati</taxon>
        <taxon>Actinomycetota</taxon>
        <taxon>Actinomycetes</taxon>
        <taxon>Pseudonocardiales</taxon>
        <taxon>Pseudonocardiaceae</taxon>
        <taxon>Pseudonocardia</taxon>
    </lineage>
</organism>
<evidence type="ECO:0008006" key="3">
    <source>
        <dbReference type="Google" id="ProtNLM"/>
    </source>
</evidence>
<dbReference type="Gene3D" id="2.60.40.1890">
    <property type="entry name" value="PCu(A)C copper chaperone"/>
    <property type="match status" value="1"/>
</dbReference>
<dbReference type="OrthoDB" id="5188566at2"/>
<gene>
    <name evidence="1" type="ordered locus">Psed_3472</name>
</gene>
<dbReference type="SUPFAM" id="SSF110087">
    <property type="entry name" value="DR1885-like metal-binding protein"/>
    <property type="match status" value="1"/>
</dbReference>
<dbReference type="InterPro" id="IPR036182">
    <property type="entry name" value="PCuAC_sf"/>
</dbReference>
<dbReference type="EMBL" id="CP002593">
    <property type="protein sequence ID" value="AEA25654.1"/>
    <property type="molecule type" value="Genomic_DNA"/>
</dbReference>
<proteinExistence type="predicted"/>
<dbReference type="Proteomes" id="UP000007809">
    <property type="component" value="Chromosome"/>
</dbReference>
<evidence type="ECO:0000313" key="2">
    <source>
        <dbReference type="Proteomes" id="UP000007809"/>
    </source>
</evidence>